<dbReference type="RefSeq" id="WP_179358168.1">
    <property type="nucleotide sequence ID" value="NZ_CP058627.1"/>
</dbReference>
<dbReference type="InterPro" id="IPR022641">
    <property type="entry name" value="CheR_N"/>
</dbReference>
<dbReference type="PROSITE" id="PS50123">
    <property type="entry name" value="CHER"/>
    <property type="match status" value="1"/>
</dbReference>
<keyword evidence="3 5" id="KW-0808">Transferase</keyword>
<evidence type="ECO:0000256" key="1">
    <source>
        <dbReference type="ARBA" id="ARBA00001541"/>
    </source>
</evidence>
<dbReference type="KEGG" id="chiz:HQ393_07370"/>
<evidence type="ECO:0000256" key="4">
    <source>
        <dbReference type="ARBA" id="ARBA00022691"/>
    </source>
</evidence>
<evidence type="ECO:0000256" key="6">
    <source>
        <dbReference type="PIRSR" id="PIRSR000410-1"/>
    </source>
</evidence>
<dbReference type="Gene3D" id="1.10.155.10">
    <property type="entry name" value="Chemotaxis receptor methyltransferase CheR, N-terminal domain"/>
    <property type="match status" value="1"/>
</dbReference>
<dbReference type="Pfam" id="PF03705">
    <property type="entry name" value="CheR_N"/>
    <property type="match status" value="1"/>
</dbReference>
<feature type="binding site" evidence="6">
    <location>
        <position position="81"/>
    </location>
    <ligand>
        <name>S-adenosyl-L-methionine</name>
        <dbReference type="ChEBI" id="CHEBI:59789"/>
    </ligand>
</feature>
<organism evidence="8 9">
    <name type="scientific">Chitinibacter bivalviorum</name>
    <dbReference type="NCBI Taxonomy" id="2739434"/>
    <lineage>
        <taxon>Bacteria</taxon>
        <taxon>Pseudomonadati</taxon>
        <taxon>Pseudomonadota</taxon>
        <taxon>Betaproteobacteria</taxon>
        <taxon>Neisseriales</taxon>
        <taxon>Chitinibacteraceae</taxon>
        <taxon>Chitinibacter</taxon>
    </lineage>
</organism>
<comment type="function">
    <text evidence="5">Methylation of the membrane-bound methyl-accepting chemotaxis proteins (MCP) to form gamma-glutamyl methyl ester residues in MCP.</text>
</comment>
<evidence type="ECO:0000259" key="7">
    <source>
        <dbReference type="PROSITE" id="PS50123"/>
    </source>
</evidence>
<feature type="binding site" evidence="6">
    <location>
        <position position="142"/>
    </location>
    <ligand>
        <name>S-adenosyl-L-methionine</name>
        <dbReference type="ChEBI" id="CHEBI:59789"/>
    </ligand>
</feature>
<keyword evidence="9" id="KW-1185">Reference proteome</keyword>
<feature type="binding site" evidence="6">
    <location>
        <position position="85"/>
    </location>
    <ligand>
        <name>S-adenosyl-L-methionine</name>
        <dbReference type="ChEBI" id="CHEBI:59789"/>
    </ligand>
</feature>
<feature type="binding site" evidence="6">
    <location>
        <begin position="218"/>
        <end position="219"/>
    </location>
    <ligand>
        <name>S-adenosyl-L-methionine</name>
        <dbReference type="ChEBI" id="CHEBI:59789"/>
    </ligand>
</feature>
<name>A0A7H9BHS0_9NEIS</name>
<proteinExistence type="predicted"/>
<dbReference type="EMBL" id="CP058627">
    <property type="protein sequence ID" value="QLG88089.1"/>
    <property type="molecule type" value="Genomic_DNA"/>
</dbReference>
<evidence type="ECO:0000256" key="5">
    <source>
        <dbReference type="PIRNR" id="PIRNR000410"/>
    </source>
</evidence>
<dbReference type="EC" id="2.1.1.80" evidence="5"/>
<evidence type="ECO:0000256" key="3">
    <source>
        <dbReference type="ARBA" id="ARBA00022679"/>
    </source>
</evidence>
<dbReference type="InterPro" id="IPR022642">
    <property type="entry name" value="CheR_C"/>
</dbReference>
<dbReference type="PANTHER" id="PTHR24422">
    <property type="entry name" value="CHEMOTAXIS PROTEIN METHYLTRANSFERASE"/>
    <property type="match status" value="1"/>
</dbReference>
<dbReference type="SMART" id="SM00138">
    <property type="entry name" value="MeTrc"/>
    <property type="match status" value="1"/>
</dbReference>
<dbReference type="SUPFAM" id="SSF53335">
    <property type="entry name" value="S-adenosyl-L-methionine-dependent methyltransferases"/>
    <property type="match status" value="1"/>
</dbReference>
<keyword evidence="4 5" id="KW-0949">S-adenosyl-L-methionine</keyword>
<dbReference type="GO" id="GO:0032259">
    <property type="term" value="P:methylation"/>
    <property type="evidence" value="ECO:0007669"/>
    <property type="project" value="UniProtKB-KW"/>
</dbReference>
<dbReference type="PRINTS" id="PR00996">
    <property type="entry name" value="CHERMTFRASE"/>
</dbReference>
<evidence type="ECO:0000313" key="8">
    <source>
        <dbReference type="EMBL" id="QLG88089.1"/>
    </source>
</evidence>
<feature type="binding site" evidence="6">
    <location>
        <begin position="200"/>
        <end position="201"/>
    </location>
    <ligand>
        <name>S-adenosyl-L-methionine</name>
        <dbReference type="ChEBI" id="CHEBI:59789"/>
    </ligand>
</feature>
<evidence type="ECO:0000256" key="2">
    <source>
        <dbReference type="ARBA" id="ARBA00022603"/>
    </source>
</evidence>
<feature type="domain" description="CheR-type methyltransferase" evidence="7">
    <location>
        <begin position="2"/>
        <end position="274"/>
    </location>
</feature>
<reference evidence="8 9" key="1">
    <citation type="submission" date="2020-07" db="EMBL/GenBank/DDBJ databases">
        <title>Complete genome sequence of Chitinibacter sp. 2T18.</title>
        <authorList>
            <person name="Bae J.-W."/>
            <person name="Choi J.-W."/>
        </authorList>
    </citation>
    <scope>NUCLEOTIDE SEQUENCE [LARGE SCALE GENOMIC DNA]</scope>
    <source>
        <strain evidence="8 9">2T18</strain>
    </source>
</reference>
<dbReference type="SUPFAM" id="SSF47757">
    <property type="entry name" value="Chemotaxis receptor methyltransferase CheR, N-terminal domain"/>
    <property type="match status" value="1"/>
</dbReference>
<dbReference type="InterPro" id="IPR050903">
    <property type="entry name" value="Bact_Chemotaxis_MeTrfase"/>
</dbReference>
<dbReference type="GO" id="GO:0008983">
    <property type="term" value="F:protein-glutamate O-methyltransferase activity"/>
    <property type="evidence" value="ECO:0007669"/>
    <property type="project" value="UniProtKB-EC"/>
</dbReference>
<dbReference type="InterPro" id="IPR026024">
    <property type="entry name" value="Chemotaxis_MeTrfase_CheR"/>
</dbReference>
<dbReference type="CDD" id="cd02440">
    <property type="entry name" value="AdoMet_MTases"/>
    <property type="match status" value="1"/>
</dbReference>
<gene>
    <name evidence="8" type="ORF">HQ393_07370</name>
</gene>
<keyword evidence="2 5" id="KW-0489">Methyltransferase</keyword>
<dbReference type="PANTHER" id="PTHR24422:SF19">
    <property type="entry name" value="CHEMOTAXIS PROTEIN METHYLTRANSFERASE"/>
    <property type="match status" value="1"/>
</dbReference>
<comment type="catalytic activity">
    <reaction evidence="1 5">
        <text>L-glutamyl-[protein] + S-adenosyl-L-methionine = [protein]-L-glutamate 5-O-methyl ester + S-adenosyl-L-homocysteine</text>
        <dbReference type="Rhea" id="RHEA:24452"/>
        <dbReference type="Rhea" id="RHEA-COMP:10208"/>
        <dbReference type="Rhea" id="RHEA-COMP:10311"/>
        <dbReference type="ChEBI" id="CHEBI:29973"/>
        <dbReference type="ChEBI" id="CHEBI:57856"/>
        <dbReference type="ChEBI" id="CHEBI:59789"/>
        <dbReference type="ChEBI" id="CHEBI:82795"/>
        <dbReference type="EC" id="2.1.1.80"/>
    </reaction>
</comment>
<accession>A0A7H9BHS0</accession>
<sequence>MNNGHEFSYTKADFTRVVDLIYQRAGIRLNESKEQMVYSRLARRLRALQIDTFGGYLRYLEQHPDSAEWQQFTNALTTNLTSFFREAHHFDILAAQMQDSNARPFRIWCSASSTGEEPYSLAMTAFEAYQSANPPVEIIASDLDTHVLETAMQGIYALEKLEKMSLERKRGFFLKGKDERAGKVRVKKAVRDLLEFRQINLLDQRWPLDGLFDAIFCRNVMIYFDQPTQRVILEKMGRLLKPNGLLYVGHSENLHFMSEWFQSCGKTTYMLTDLAKMSWGKK</sequence>
<protein>
    <recommendedName>
        <fullName evidence="5">Chemotaxis protein methyltransferase</fullName>
        <ecNumber evidence="5">2.1.1.80</ecNumber>
    </recommendedName>
</protein>
<dbReference type="AlphaFoldDB" id="A0A7H9BHS0"/>
<feature type="binding site" evidence="6">
    <location>
        <position position="117"/>
    </location>
    <ligand>
        <name>S-adenosyl-L-methionine</name>
        <dbReference type="ChEBI" id="CHEBI:59789"/>
    </ligand>
</feature>
<dbReference type="InterPro" id="IPR000780">
    <property type="entry name" value="CheR_MeTrfase"/>
</dbReference>
<evidence type="ECO:0000313" key="9">
    <source>
        <dbReference type="Proteomes" id="UP000509597"/>
    </source>
</evidence>
<dbReference type="PIRSF" id="PIRSF000410">
    <property type="entry name" value="CheR"/>
    <property type="match status" value="1"/>
</dbReference>
<feature type="binding site" evidence="6">
    <location>
        <position position="79"/>
    </location>
    <ligand>
        <name>S-adenosyl-L-methionine</name>
        <dbReference type="ChEBI" id="CHEBI:59789"/>
    </ligand>
</feature>
<dbReference type="Pfam" id="PF01739">
    <property type="entry name" value="CheR"/>
    <property type="match status" value="1"/>
</dbReference>
<dbReference type="Gene3D" id="3.40.50.150">
    <property type="entry name" value="Vaccinia Virus protein VP39"/>
    <property type="match status" value="1"/>
</dbReference>
<dbReference type="InterPro" id="IPR029063">
    <property type="entry name" value="SAM-dependent_MTases_sf"/>
</dbReference>
<dbReference type="Proteomes" id="UP000509597">
    <property type="component" value="Chromosome"/>
</dbReference>
<dbReference type="InterPro" id="IPR036804">
    <property type="entry name" value="CheR_N_sf"/>
</dbReference>